<comment type="caution">
    <text evidence="5">The sequence shown here is derived from an EMBL/GenBank/DDBJ whole genome shotgun (WGS) entry which is preliminary data.</text>
</comment>
<dbReference type="GO" id="GO:0032259">
    <property type="term" value="P:methylation"/>
    <property type="evidence" value="ECO:0007669"/>
    <property type="project" value="UniProtKB-KW"/>
</dbReference>
<evidence type="ECO:0000313" key="6">
    <source>
        <dbReference type="Proteomes" id="UP000297729"/>
    </source>
</evidence>
<dbReference type="InterPro" id="IPR011610">
    <property type="entry name" value="SAM_mthyl_Trfase_ML2640-like"/>
</dbReference>
<keyword evidence="6" id="KW-1185">Reference proteome</keyword>
<keyword evidence="2 4" id="KW-0489">Methyltransferase</keyword>
<accession>A0A4Y9S0V0</accession>
<dbReference type="GO" id="GO:0008168">
    <property type="term" value="F:methyltransferase activity"/>
    <property type="evidence" value="ECO:0007669"/>
    <property type="project" value="UniProtKB-UniRule"/>
</dbReference>
<dbReference type="RefSeq" id="WP_135204654.1">
    <property type="nucleotide sequence ID" value="NZ_SPVG01000260.1"/>
</dbReference>
<evidence type="ECO:0000256" key="1">
    <source>
        <dbReference type="ARBA" id="ARBA00008138"/>
    </source>
</evidence>
<dbReference type="EC" id="2.1.1.-" evidence="4"/>
<evidence type="ECO:0000256" key="4">
    <source>
        <dbReference type="RuleBase" id="RU362030"/>
    </source>
</evidence>
<dbReference type="Pfam" id="PF04072">
    <property type="entry name" value="LCM"/>
    <property type="match status" value="1"/>
</dbReference>
<gene>
    <name evidence="5" type="ORF">E4L98_27145</name>
</gene>
<dbReference type="Gene3D" id="3.40.50.150">
    <property type="entry name" value="Vaccinia Virus protein VP39"/>
    <property type="match status" value="1"/>
</dbReference>
<comment type="similarity">
    <text evidence="1 4">Belongs to the UPF0677 family.</text>
</comment>
<dbReference type="PANTHER" id="PTHR43619:SF2">
    <property type="entry name" value="S-ADENOSYL-L-METHIONINE-DEPENDENT METHYLTRANSFERASES SUPERFAMILY PROTEIN"/>
    <property type="match status" value="1"/>
</dbReference>
<keyword evidence="4" id="KW-0949">S-adenosyl-L-methionine</keyword>
<proteinExistence type="inferred from homology"/>
<dbReference type="AlphaFoldDB" id="A0A4Y9S0V0"/>
<organism evidence="5 6">
    <name type="scientific">Duganella callida</name>
    <dbReference type="NCBI Taxonomy" id="2561932"/>
    <lineage>
        <taxon>Bacteria</taxon>
        <taxon>Pseudomonadati</taxon>
        <taxon>Pseudomonadota</taxon>
        <taxon>Betaproteobacteria</taxon>
        <taxon>Burkholderiales</taxon>
        <taxon>Oxalobacteraceae</taxon>
        <taxon>Telluria group</taxon>
        <taxon>Duganella</taxon>
    </lineage>
</organism>
<sequence length="269" mass="29560">MSYPAPPKSSAWIAATARAAHQLYDQPLVLNDPLALRILGPQREAGLRADEQRQRHPLAVAMRAAMAARARAAEDCWHATQRQGVTQYVILGAGLDTYAYRMAPAHGVRIYEADLPTMQQWKRDCLRISGIAEPEHLRYVATDFAAGTLSEDLQQAGFDAALPACFSWLGVSMYLQPDQVMQTLADIGACAPGSVIVFDYCVHRKHLSDELCAGLDFVAASLTAQGEHLRSSFEPPLLEHMLRHLGFRQVEHLAPPGLSGIFRMICATV</sequence>
<comment type="function">
    <text evidence="4">Exhibits S-adenosyl-L-methionine-dependent methyltransferase activity.</text>
</comment>
<reference evidence="5 6" key="1">
    <citation type="submission" date="2019-03" db="EMBL/GenBank/DDBJ databases">
        <title>Draft Genome Sequence of Duganella callidus sp. nov., a Novel Duganella Species Isolated from Cultivated Soil.</title>
        <authorList>
            <person name="Raths R."/>
            <person name="Peta V."/>
            <person name="Bucking H."/>
        </authorList>
    </citation>
    <scope>NUCLEOTIDE SEQUENCE [LARGE SCALE GENOMIC DNA]</scope>
    <source>
        <strain evidence="5 6">DN04</strain>
    </source>
</reference>
<dbReference type="NCBIfam" id="TIGR00027">
    <property type="entry name" value="mthyl_TIGR00027"/>
    <property type="match status" value="1"/>
</dbReference>
<dbReference type="EMBL" id="SPVG01000260">
    <property type="protein sequence ID" value="TFW14954.1"/>
    <property type="molecule type" value="Genomic_DNA"/>
</dbReference>
<evidence type="ECO:0000256" key="3">
    <source>
        <dbReference type="ARBA" id="ARBA00022679"/>
    </source>
</evidence>
<keyword evidence="3 5" id="KW-0808">Transferase</keyword>
<protein>
    <recommendedName>
        <fullName evidence="4">S-adenosyl-L-methionine-dependent methyltransferase</fullName>
        <ecNumber evidence="4">2.1.1.-</ecNumber>
    </recommendedName>
</protein>
<evidence type="ECO:0000313" key="5">
    <source>
        <dbReference type="EMBL" id="TFW14954.1"/>
    </source>
</evidence>
<dbReference type="SUPFAM" id="SSF53335">
    <property type="entry name" value="S-adenosyl-L-methionine-dependent methyltransferases"/>
    <property type="match status" value="1"/>
</dbReference>
<dbReference type="InterPro" id="IPR007213">
    <property type="entry name" value="Ppm1/Ppm2/Tcmp"/>
</dbReference>
<name>A0A4Y9S0V0_9BURK</name>
<dbReference type="OrthoDB" id="9806164at2"/>
<dbReference type="PANTHER" id="PTHR43619">
    <property type="entry name" value="S-ADENOSYL-L-METHIONINE-DEPENDENT METHYLTRANSFERASE YKTD-RELATED"/>
    <property type="match status" value="1"/>
</dbReference>
<dbReference type="InterPro" id="IPR029063">
    <property type="entry name" value="SAM-dependent_MTases_sf"/>
</dbReference>
<dbReference type="Proteomes" id="UP000297729">
    <property type="component" value="Unassembled WGS sequence"/>
</dbReference>
<evidence type="ECO:0000256" key="2">
    <source>
        <dbReference type="ARBA" id="ARBA00022603"/>
    </source>
</evidence>